<evidence type="ECO:0000256" key="1">
    <source>
        <dbReference type="SAM" id="MobiDB-lite"/>
    </source>
</evidence>
<feature type="compositionally biased region" description="Polar residues" evidence="1">
    <location>
        <begin position="1"/>
        <end position="26"/>
    </location>
</feature>
<reference evidence="2 3" key="1">
    <citation type="submission" date="2019-03" db="EMBL/GenBank/DDBJ databases">
        <title>First draft genome of Liparis tanakae, snailfish: a comprehensive survey of snailfish specific genes.</title>
        <authorList>
            <person name="Kim W."/>
            <person name="Song I."/>
            <person name="Jeong J.-H."/>
            <person name="Kim D."/>
            <person name="Kim S."/>
            <person name="Ryu S."/>
            <person name="Song J.Y."/>
            <person name="Lee S.K."/>
        </authorList>
    </citation>
    <scope>NUCLEOTIDE SEQUENCE [LARGE SCALE GENOMIC DNA]</scope>
    <source>
        <tissue evidence="2">Muscle</tissue>
    </source>
</reference>
<keyword evidence="3" id="KW-1185">Reference proteome</keyword>
<sequence length="223" mass="24028">MLENQPMATNVGSGDVTRTAQSGESSTRSHRTLRPVVVDGASSLRVRLRESAFPHRAGYSWRGQLHLARGTGLCWVGLWGCMGWGTAVRPSSLSSSKSSPNIKCLRLEEVSFGMLGNEVEGLFRGVDGAGPAPLRVAEKDVLRFEVSVEDVFALQHLHGLTDLLQEDADGSIKLNQSDSSNKSLMEPGSNQHLCGMACESMWVSCSLDNILSGYQTGSVPHNV</sequence>
<gene>
    <name evidence="2" type="ORF">EYF80_020748</name>
</gene>
<comment type="caution">
    <text evidence="2">The sequence shown here is derived from an EMBL/GenBank/DDBJ whole genome shotgun (WGS) entry which is preliminary data.</text>
</comment>
<evidence type="ECO:0000313" key="3">
    <source>
        <dbReference type="Proteomes" id="UP000314294"/>
    </source>
</evidence>
<protein>
    <submittedName>
        <fullName evidence="2">Uncharacterized protein</fullName>
    </submittedName>
</protein>
<dbReference type="EMBL" id="SRLO01000181">
    <property type="protein sequence ID" value="TNN69045.1"/>
    <property type="molecule type" value="Genomic_DNA"/>
</dbReference>
<dbReference type="Proteomes" id="UP000314294">
    <property type="component" value="Unassembled WGS sequence"/>
</dbReference>
<proteinExistence type="predicted"/>
<name>A0A4Z2HUR4_9TELE</name>
<dbReference type="AlphaFoldDB" id="A0A4Z2HUR4"/>
<evidence type="ECO:0000313" key="2">
    <source>
        <dbReference type="EMBL" id="TNN69045.1"/>
    </source>
</evidence>
<organism evidence="2 3">
    <name type="scientific">Liparis tanakae</name>
    <name type="common">Tanaka's snailfish</name>
    <dbReference type="NCBI Taxonomy" id="230148"/>
    <lineage>
        <taxon>Eukaryota</taxon>
        <taxon>Metazoa</taxon>
        <taxon>Chordata</taxon>
        <taxon>Craniata</taxon>
        <taxon>Vertebrata</taxon>
        <taxon>Euteleostomi</taxon>
        <taxon>Actinopterygii</taxon>
        <taxon>Neopterygii</taxon>
        <taxon>Teleostei</taxon>
        <taxon>Neoteleostei</taxon>
        <taxon>Acanthomorphata</taxon>
        <taxon>Eupercaria</taxon>
        <taxon>Perciformes</taxon>
        <taxon>Cottioidei</taxon>
        <taxon>Cottales</taxon>
        <taxon>Liparidae</taxon>
        <taxon>Liparis</taxon>
    </lineage>
</organism>
<feature type="region of interest" description="Disordered" evidence="1">
    <location>
        <begin position="1"/>
        <end position="32"/>
    </location>
</feature>
<accession>A0A4Z2HUR4</accession>